<evidence type="ECO:0000256" key="3">
    <source>
        <dbReference type="SAM" id="MobiDB-lite"/>
    </source>
</evidence>
<name>A0A8B8ETR2_CRAVI</name>
<dbReference type="InterPro" id="IPR008922">
    <property type="entry name" value="Di-copper_centre_dom_sf"/>
</dbReference>
<evidence type="ECO:0000259" key="6">
    <source>
        <dbReference type="PROSITE" id="PS00498"/>
    </source>
</evidence>
<keyword evidence="2" id="KW-0186">Copper</keyword>
<proteinExistence type="predicted"/>
<dbReference type="PROSITE" id="PS00498">
    <property type="entry name" value="TYROSINASE_2"/>
    <property type="match status" value="1"/>
</dbReference>
<dbReference type="Pfam" id="PF00264">
    <property type="entry name" value="Tyrosinase"/>
    <property type="match status" value="1"/>
</dbReference>
<feature type="domain" description="Tyrosinase copper-binding" evidence="5">
    <location>
        <begin position="171"/>
        <end position="188"/>
    </location>
</feature>
<feature type="compositionally biased region" description="Polar residues" evidence="3">
    <location>
        <begin position="456"/>
        <end position="468"/>
    </location>
</feature>
<dbReference type="KEGG" id="cvn:111136642"/>
<accession>A0A8B8ETR2</accession>
<protein>
    <submittedName>
        <fullName evidence="8">Tyrosinase-like protein 1</fullName>
    </submittedName>
</protein>
<keyword evidence="7" id="KW-1185">Reference proteome</keyword>
<dbReference type="GeneID" id="111136642"/>
<dbReference type="Gene3D" id="1.10.1280.10">
    <property type="entry name" value="Di-copper center containing domain from catechol oxidase"/>
    <property type="match status" value="1"/>
</dbReference>
<dbReference type="GO" id="GO:0016491">
    <property type="term" value="F:oxidoreductase activity"/>
    <property type="evidence" value="ECO:0007669"/>
    <property type="project" value="InterPro"/>
</dbReference>
<keyword evidence="1" id="KW-0479">Metal-binding</keyword>
<dbReference type="Proteomes" id="UP000694844">
    <property type="component" value="Chromosome 5"/>
</dbReference>
<organism evidence="7 8">
    <name type="scientific">Crassostrea virginica</name>
    <name type="common">Eastern oyster</name>
    <dbReference type="NCBI Taxonomy" id="6565"/>
    <lineage>
        <taxon>Eukaryota</taxon>
        <taxon>Metazoa</taxon>
        <taxon>Spiralia</taxon>
        <taxon>Lophotrochozoa</taxon>
        <taxon>Mollusca</taxon>
        <taxon>Bivalvia</taxon>
        <taxon>Autobranchia</taxon>
        <taxon>Pteriomorphia</taxon>
        <taxon>Ostreida</taxon>
        <taxon>Ostreoidea</taxon>
        <taxon>Ostreidae</taxon>
        <taxon>Crassostrea</taxon>
    </lineage>
</organism>
<feature type="chain" id="PRO_5034326341" evidence="4">
    <location>
        <begin position="25"/>
        <end position="707"/>
    </location>
</feature>
<dbReference type="RefSeq" id="XP_022343351.1">
    <property type="nucleotide sequence ID" value="XM_022487643.1"/>
</dbReference>
<evidence type="ECO:0000256" key="4">
    <source>
        <dbReference type="SAM" id="SignalP"/>
    </source>
</evidence>
<evidence type="ECO:0000313" key="7">
    <source>
        <dbReference type="Proteomes" id="UP000694844"/>
    </source>
</evidence>
<dbReference type="PROSITE" id="PS00497">
    <property type="entry name" value="TYROSINASE_1"/>
    <property type="match status" value="1"/>
</dbReference>
<dbReference type="SUPFAM" id="SSF48056">
    <property type="entry name" value="Di-copper centre-containing domain"/>
    <property type="match status" value="1"/>
</dbReference>
<gene>
    <name evidence="8" type="primary">LOC111136642</name>
</gene>
<dbReference type="InterPro" id="IPR050316">
    <property type="entry name" value="Tyrosinase/Hemocyanin"/>
</dbReference>
<evidence type="ECO:0000256" key="1">
    <source>
        <dbReference type="ARBA" id="ARBA00022723"/>
    </source>
</evidence>
<feature type="region of interest" description="Disordered" evidence="3">
    <location>
        <begin position="453"/>
        <end position="488"/>
    </location>
</feature>
<evidence type="ECO:0000313" key="8">
    <source>
        <dbReference type="RefSeq" id="XP_022343351.1"/>
    </source>
</evidence>
<dbReference type="OrthoDB" id="6132182at2759"/>
<evidence type="ECO:0000256" key="2">
    <source>
        <dbReference type="ARBA" id="ARBA00023008"/>
    </source>
</evidence>
<keyword evidence="4" id="KW-0732">Signal</keyword>
<feature type="signal peptide" evidence="4">
    <location>
        <begin position="1"/>
        <end position="24"/>
    </location>
</feature>
<dbReference type="AlphaFoldDB" id="A0A8B8ETR2"/>
<dbReference type="GO" id="GO:0046872">
    <property type="term" value="F:metal ion binding"/>
    <property type="evidence" value="ECO:0007669"/>
    <property type="project" value="UniProtKB-KW"/>
</dbReference>
<reference evidence="8" key="1">
    <citation type="submission" date="2025-08" db="UniProtKB">
        <authorList>
            <consortium name="RefSeq"/>
        </authorList>
    </citation>
    <scope>IDENTIFICATION</scope>
    <source>
        <tissue evidence="8">Whole sample</tissue>
    </source>
</reference>
<dbReference type="InterPro" id="IPR002227">
    <property type="entry name" value="Tyrosinase_Cu-bd"/>
</dbReference>
<feature type="domain" description="Tyrosinase copper-binding" evidence="6">
    <location>
        <begin position="311"/>
        <end position="322"/>
    </location>
</feature>
<dbReference type="PRINTS" id="PR00092">
    <property type="entry name" value="TYROSINASE"/>
</dbReference>
<dbReference type="PANTHER" id="PTHR11474:SF126">
    <property type="entry name" value="TYROSINASE-LIKE PROTEIN TYR-1-RELATED"/>
    <property type="match status" value="1"/>
</dbReference>
<sequence length="707" mass="79070">MMDVWREFVPFSVLCLVFLELSSALLESTSFPKPLKECYDFRSFNMTPSADVAFNIQSFCYKQYQYKQIGEGKVWSAPNVTQEGMSYINSLFRKLFGEEGEIATNSNKGKREKRQALPVRIRREVRSPGAFAPFAQCIQRLYNTIVQTNPPMNAYQAIASLHAGPVLRSAHGGPAFLPWHRIYLLVLETACNGVPVPYWDSTLDYAMPDPTRSIVWSDQFFGNGNNMVVTGPFRNFQTVIAMDPITREIGTSPSALFTKQGLAAVLSRTRYADIVEPKLGPDYMFSLEGHHNGPHNWVGGHLSMAETAAFDPVFFVHHAYIDAVWETFRAQQELLQNNPELDYPLITPPGHGPNDLIDFRPYIVPMRNIDAMSRAIARRVRYEPFPTCQNNCNLSPFLICVGGVCMSRARATPFLGGMQAYAPGSLGLQDTQAESEQFAMARGPIRGGARFRASPISDNRNRPSTLQGAPTAPEIQRASAQTRSRGLRRRRDVATLNVSHHNVTSYVEPESLLERSYTNTFIMDGVVDVKRWVYVPIRVFFNRSMNTDGIDPTFHGSIQKDNTYKKCHGVASGASKVYVVSDGLDYFGTYKEFAFIDDRQPVSMTTTVVGIKNPDYGAGEVLFTAYDSCGRPCRAVCPTSGKEKLKYKGCSGVYKISSASPKMYDITYRDAFASQGSTFNSLSIEPLAKTPILTFVCDDAKSWPWEY</sequence>
<dbReference type="PANTHER" id="PTHR11474">
    <property type="entry name" value="TYROSINASE FAMILY MEMBER"/>
    <property type="match status" value="1"/>
</dbReference>
<evidence type="ECO:0000259" key="5">
    <source>
        <dbReference type="PROSITE" id="PS00497"/>
    </source>
</evidence>